<accession>A0A1X0NHP3</accession>
<dbReference type="PANTHER" id="PTHR12289:SF41">
    <property type="entry name" value="FAILED AXON CONNECTIONS-RELATED"/>
    <property type="match status" value="1"/>
</dbReference>
<keyword evidence="3" id="KW-1185">Reference proteome</keyword>
<dbReference type="EMBL" id="NBCO01000048">
    <property type="protein sequence ID" value="ORC84177.1"/>
    <property type="molecule type" value="Genomic_DNA"/>
</dbReference>
<dbReference type="AlphaFoldDB" id="A0A1X0NHP3"/>
<dbReference type="VEuPathDB" id="TriTrypDB:TM35_000481380"/>
<evidence type="ECO:0000313" key="2">
    <source>
        <dbReference type="EMBL" id="ORC84177.1"/>
    </source>
</evidence>
<evidence type="ECO:0008006" key="4">
    <source>
        <dbReference type="Google" id="ProtNLM"/>
    </source>
</evidence>
<feature type="region of interest" description="Disordered" evidence="1">
    <location>
        <begin position="329"/>
        <end position="358"/>
    </location>
</feature>
<sequence>MTHDEMFEMPPAVLDRCPPSLALPTADPHALAVEAMLRFVGAHFVKHDAPLPVACEIRTAVNNKNTSWRSKGQKERHEGCMACLNFIENNTHLDAEMVPSDQQPLLLCVKVLALKSLFPAFVYITHMDDGLYKSVIQKAIVPKVATTWQRLRGTYRNDVLEHNPSCGHYSSVEEAVKEIESGLRALETLHVAHANSAGTFLLGTERPCSADAMAYAAASSFLHADFAGHQASTVILEAQQRLREECPVLLKYVEKLRMLYFEEYSAFYNLRPTESCNQGMKNGMESSQDDMYRRGRWTTITCTVGFTLMYFVLTNAKLILLLLEELSEEEEEEEDMEENERGEHGENEGRIKSKEESK</sequence>
<dbReference type="GO" id="GO:0005741">
    <property type="term" value="C:mitochondrial outer membrane"/>
    <property type="evidence" value="ECO:0007669"/>
    <property type="project" value="TreeGrafter"/>
</dbReference>
<comment type="caution">
    <text evidence="2">The sequence shown here is derived from an EMBL/GenBank/DDBJ whole genome shotgun (WGS) entry which is preliminary data.</text>
</comment>
<name>A0A1X0NHP3_9TRYP</name>
<dbReference type="PANTHER" id="PTHR12289">
    <property type="entry name" value="METAXIN RELATED"/>
    <property type="match status" value="1"/>
</dbReference>
<protein>
    <recommendedName>
        <fullName evidence="4">Metaxin glutathione S-transferase domain-containing protein</fullName>
    </recommendedName>
</protein>
<evidence type="ECO:0000256" key="1">
    <source>
        <dbReference type="SAM" id="MobiDB-lite"/>
    </source>
</evidence>
<organism evidence="2 3">
    <name type="scientific">Trypanosoma theileri</name>
    <dbReference type="NCBI Taxonomy" id="67003"/>
    <lineage>
        <taxon>Eukaryota</taxon>
        <taxon>Discoba</taxon>
        <taxon>Euglenozoa</taxon>
        <taxon>Kinetoplastea</taxon>
        <taxon>Metakinetoplastina</taxon>
        <taxon>Trypanosomatida</taxon>
        <taxon>Trypanosomatidae</taxon>
        <taxon>Trypanosoma</taxon>
    </lineage>
</organism>
<dbReference type="RefSeq" id="XP_028878243.1">
    <property type="nucleotide sequence ID" value="XM_029030474.1"/>
</dbReference>
<dbReference type="GeneID" id="39990254"/>
<dbReference type="OrthoDB" id="277490at2759"/>
<evidence type="ECO:0000313" key="3">
    <source>
        <dbReference type="Proteomes" id="UP000192257"/>
    </source>
</evidence>
<dbReference type="Proteomes" id="UP000192257">
    <property type="component" value="Unassembled WGS sequence"/>
</dbReference>
<feature type="compositionally biased region" description="Basic and acidic residues" evidence="1">
    <location>
        <begin position="339"/>
        <end position="358"/>
    </location>
</feature>
<gene>
    <name evidence="2" type="ORF">TM35_000481380</name>
</gene>
<proteinExistence type="predicted"/>
<feature type="compositionally biased region" description="Acidic residues" evidence="1">
    <location>
        <begin position="329"/>
        <end position="338"/>
    </location>
</feature>
<dbReference type="InterPro" id="IPR050931">
    <property type="entry name" value="Mito_Protein_Transport_Metaxin"/>
</dbReference>
<dbReference type="GO" id="GO:0006626">
    <property type="term" value="P:protein targeting to mitochondrion"/>
    <property type="evidence" value="ECO:0007669"/>
    <property type="project" value="TreeGrafter"/>
</dbReference>
<reference evidence="2 3" key="1">
    <citation type="submission" date="2017-03" db="EMBL/GenBank/DDBJ databases">
        <title>An alternative strategy for trypanosome survival in the mammalian bloodstream revealed through genome and transcriptome analysis of the ubiquitous bovine parasite Trypanosoma (Megatrypanum) theileri.</title>
        <authorList>
            <person name="Kelly S."/>
            <person name="Ivens A."/>
            <person name="Mott A."/>
            <person name="O'Neill E."/>
            <person name="Emms D."/>
            <person name="Macleod O."/>
            <person name="Voorheis P."/>
            <person name="Matthews J."/>
            <person name="Matthews K."/>
            <person name="Carrington M."/>
        </authorList>
    </citation>
    <scope>NUCLEOTIDE SEQUENCE [LARGE SCALE GENOMIC DNA]</scope>
    <source>
        <strain evidence="2">Edinburgh</strain>
    </source>
</reference>